<dbReference type="InterPro" id="IPR014710">
    <property type="entry name" value="RmlC-like_jellyroll"/>
</dbReference>
<dbReference type="InterPro" id="IPR036390">
    <property type="entry name" value="WH_DNA-bd_sf"/>
</dbReference>
<keyword evidence="6" id="KW-1185">Reference proteome</keyword>
<dbReference type="EMBL" id="JBHUGS010000002">
    <property type="protein sequence ID" value="MFD1951272.1"/>
    <property type="molecule type" value="Genomic_DNA"/>
</dbReference>
<dbReference type="SUPFAM" id="SSF46785">
    <property type="entry name" value="Winged helix' DNA-binding domain"/>
    <property type="match status" value="1"/>
</dbReference>
<evidence type="ECO:0000259" key="4">
    <source>
        <dbReference type="PROSITE" id="PS51063"/>
    </source>
</evidence>
<reference evidence="6" key="1">
    <citation type="journal article" date="2019" name="Int. J. Syst. Evol. Microbiol.">
        <title>The Global Catalogue of Microorganisms (GCM) 10K type strain sequencing project: providing services to taxonomists for standard genome sequencing and annotation.</title>
        <authorList>
            <consortium name="The Broad Institute Genomics Platform"/>
            <consortium name="The Broad Institute Genome Sequencing Center for Infectious Disease"/>
            <person name="Wu L."/>
            <person name="Ma J."/>
        </authorList>
    </citation>
    <scope>NUCLEOTIDE SEQUENCE [LARGE SCALE GENOMIC DNA]</scope>
    <source>
        <strain evidence="6">CGMCC 1.12702</strain>
    </source>
</reference>
<dbReference type="SUPFAM" id="SSF51206">
    <property type="entry name" value="cAMP-binding domain-like"/>
    <property type="match status" value="1"/>
</dbReference>
<keyword evidence="2" id="KW-0238">DNA-binding</keyword>
<organism evidence="5 6">
    <name type="scientific">Sphingomonas arantia</name>
    <dbReference type="NCBI Taxonomy" id="1460676"/>
    <lineage>
        <taxon>Bacteria</taxon>
        <taxon>Pseudomonadati</taxon>
        <taxon>Pseudomonadota</taxon>
        <taxon>Alphaproteobacteria</taxon>
        <taxon>Sphingomonadales</taxon>
        <taxon>Sphingomonadaceae</taxon>
        <taxon>Sphingomonas</taxon>
    </lineage>
</organism>
<feature type="domain" description="HTH crp-type" evidence="4">
    <location>
        <begin position="152"/>
        <end position="226"/>
    </location>
</feature>
<dbReference type="Pfam" id="PF13545">
    <property type="entry name" value="HTH_Crp_2"/>
    <property type="match status" value="1"/>
</dbReference>
<evidence type="ECO:0000313" key="6">
    <source>
        <dbReference type="Proteomes" id="UP001597400"/>
    </source>
</evidence>
<dbReference type="PROSITE" id="PS51063">
    <property type="entry name" value="HTH_CRP_2"/>
    <property type="match status" value="1"/>
</dbReference>
<dbReference type="Gene3D" id="2.60.120.10">
    <property type="entry name" value="Jelly Rolls"/>
    <property type="match status" value="1"/>
</dbReference>
<evidence type="ECO:0000256" key="3">
    <source>
        <dbReference type="ARBA" id="ARBA00023163"/>
    </source>
</evidence>
<dbReference type="Proteomes" id="UP001597400">
    <property type="component" value="Unassembled WGS sequence"/>
</dbReference>
<name>A0ABW4TX51_9SPHN</name>
<dbReference type="InterPro" id="IPR018490">
    <property type="entry name" value="cNMP-bd_dom_sf"/>
</dbReference>
<evidence type="ECO:0000313" key="5">
    <source>
        <dbReference type="EMBL" id="MFD1951272.1"/>
    </source>
</evidence>
<comment type="caution">
    <text evidence="5">The sequence shown here is derived from an EMBL/GenBank/DDBJ whole genome shotgun (WGS) entry which is preliminary data.</text>
</comment>
<sequence>MESSLKATIELFVKRLMSRSALTDKEVSALLELRGSPKVYRSHSDLVRRGDLLEHSCLVVDGLVGRFGQNGEGERQISGLYIAGDMADLPSVVSPAAGWGIGSLSQTTILRIPHVQLRHLASQYPGIAEAFWRDCVADGSIFSEWVVNVGRRDSLSRLAHLFCEMAVRSERAGLGDRTFFRLPITQIDLADATGLTGVHVNRILKKLREASIANFRSGEVTIQDWDQLVSVGDFDPAFLLFGGPSPRITEPTGSSMKNVPQPAPAA</sequence>
<dbReference type="InterPro" id="IPR036388">
    <property type="entry name" value="WH-like_DNA-bd_sf"/>
</dbReference>
<evidence type="ECO:0000256" key="1">
    <source>
        <dbReference type="ARBA" id="ARBA00023015"/>
    </source>
</evidence>
<evidence type="ECO:0000256" key="2">
    <source>
        <dbReference type="ARBA" id="ARBA00023125"/>
    </source>
</evidence>
<keyword evidence="1" id="KW-0805">Transcription regulation</keyword>
<dbReference type="Gene3D" id="1.10.10.10">
    <property type="entry name" value="Winged helix-like DNA-binding domain superfamily/Winged helix DNA-binding domain"/>
    <property type="match status" value="1"/>
</dbReference>
<dbReference type="InterPro" id="IPR000595">
    <property type="entry name" value="cNMP-bd_dom"/>
</dbReference>
<dbReference type="CDD" id="cd00038">
    <property type="entry name" value="CAP_ED"/>
    <property type="match status" value="1"/>
</dbReference>
<proteinExistence type="predicted"/>
<protein>
    <submittedName>
        <fullName evidence="5">Crp/Fnr family transcriptional regulator</fullName>
    </submittedName>
</protein>
<gene>
    <name evidence="5" type="ORF">ACFSGX_10910</name>
</gene>
<dbReference type="SMART" id="SM00419">
    <property type="entry name" value="HTH_CRP"/>
    <property type="match status" value="1"/>
</dbReference>
<dbReference type="InterPro" id="IPR012318">
    <property type="entry name" value="HTH_CRP"/>
</dbReference>
<keyword evidence="3" id="KW-0804">Transcription</keyword>
<accession>A0ABW4TX51</accession>
<dbReference type="RefSeq" id="WP_380929802.1">
    <property type="nucleotide sequence ID" value="NZ_JBHUGS010000002.1"/>
</dbReference>